<reference evidence="2 3" key="1">
    <citation type="journal article" date="2017" name="Gigascience">
        <title>Draft genome of the honey bee ectoparasitic mite, Tropilaelaps mercedesae, is shaped by the parasitic life history.</title>
        <authorList>
            <person name="Dong X."/>
            <person name="Armstrong S.D."/>
            <person name="Xia D."/>
            <person name="Makepeace B.L."/>
            <person name="Darby A.C."/>
            <person name="Kadowaki T."/>
        </authorList>
    </citation>
    <scope>NUCLEOTIDE SEQUENCE [LARGE SCALE GENOMIC DNA]</scope>
    <source>
        <strain evidence="2">Wuxi-XJTLU</strain>
    </source>
</reference>
<sequence length="66" mass="7325">MKAVFRGSLLLVIAVMLAYAEDEKADLNTRVGDFTPRVLQYPAHHSSVVDTYFTVGCFAAMQEKTT</sequence>
<evidence type="ECO:0000313" key="2">
    <source>
        <dbReference type="EMBL" id="OQR76356.1"/>
    </source>
</evidence>
<keyword evidence="1" id="KW-0732">Signal</keyword>
<gene>
    <name evidence="2" type="ORF">BIW11_07826</name>
</gene>
<dbReference type="EMBL" id="MNPL01004913">
    <property type="protein sequence ID" value="OQR76356.1"/>
    <property type="molecule type" value="Genomic_DNA"/>
</dbReference>
<comment type="caution">
    <text evidence="2">The sequence shown here is derived from an EMBL/GenBank/DDBJ whole genome shotgun (WGS) entry which is preliminary data.</text>
</comment>
<feature type="chain" id="PRO_5012845378" evidence="1">
    <location>
        <begin position="21"/>
        <end position="66"/>
    </location>
</feature>
<dbReference type="InParanoid" id="A0A1V9XS75"/>
<dbReference type="AlphaFoldDB" id="A0A1V9XS75"/>
<keyword evidence="3" id="KW-1185">Reference proteome</keyword>
<feature type="signal peptide" evidence="1">
    <location>
        <begin position="1"/>
        <end position="20"/>
    </location>
</feature>
<evidence type="ECO:0000313" key="3">
    <source>
        <dbReference type="Proteomes" id="UP000192247"/>
    </source>
</evidence>
<accession>A0A1V9XS75</accession>
<dbReference type="Proteomes" id="UP000192247">
    <property type="component" value="Unassembled WGS sequence"/>
</dbReference>
<proteinExistence type="predicted"/>
<protein>
    <submittedName>
        <fullName evidence="2">Uncharacterized protein</fullName>
    </submittedName>
</protein>
<organism evidence="2 3">
    <name type="scientific">Tropilaelaps mercedesae</name>
    <dbReference type="NCBI Taxonomy" id="418985"/>
    <lineage>
        <taxon>Eukaryota</taxon>
        <taxon>Metazoa</taxon>
        <taxon>Ecdysozoa</taxon>
        <taxon>Arthropoda</taxon>
        <taxon>Chelicerata</taxon>
        <taxon>Arachnida</taxon>
        <taxon>Acari</taxon>
        <taxon>Parasitiformes</taxon>
        <taxon>Mesostigmata</taxon>
        <taxon>Gamasina</taxon>
        <taxon>Dermanyssoidea</taxon>
        <taxon>Laelapidae</taxon>
        <taxon>Tropilaelaps</taxon>
    </lineage>
</organism>
<name>A0A1V9XS75_9ACAR</name>
<evidence type="ECO:0000256" key="1">
    <source>
        <dbReference type="SAM" id="SignalP"/>
    </source>
</evidence>